<evidence type="ECO:0000256" key="3">
    <source>
        <dbReference type="ARBA" id="ARBA00022448"/>
    </source>
</evidence>
<sequence length="455" mass="49839">MSNPPSAEINFRAQNQLSELFTALDSGTGREVRRMLSTLSPQSIAQLLESSPPRIRHVLWNLIDKEIEGEVLQELSYDVQSQILATMDTEEMVAVMEGLDADDVADILQQLPERLMAEVLSSMSETDRERVESVLAYDEETAGGLMDTDTISVRPNLTLDVVLRYLRRHEQLPESTDSLFVVNRQGQYIGLLPLSRLLTTDPSVTVREIMSTDLEPIPADMPDTEVARLFAKYDWITAPVIDEQNRLVGRITIDDVVDVIREDADHSLMSLAGLDEEEDTFATVRRTAPRRAVWLGINLLTALLASWVINLFQDTIDKVVALAVLMPIVASMGGVAGSQTLTVVIRGMALGQIGRSNLNWLLSRELGSAVLNAMLWAVVIGVIAGLWFDDTRIAVIILVAMVINLITAALAGAILPVALRAMRIDPALAGGVALTTVTDVVGFMSFLGLATLYYG</sequence>
<evidence type="ECO:0000313" key="12">
    <source>
        <dbReference type="Proteomes" id="UP000095672"/>
    </source>
</evidence>
<keyword evidence="12" id="KW-1185">Reference proteome</keyword>
<evidence type="ECO:0000256" key="1">
    <source>
        <dbReference type="ARBA" id="ARBA00004141"/>
    </source>
</evidence>
<dbReference type="Proteomes" id="UP000095672">
    <property type="component" value="Chromosome"/>
</dbReference>
<dbReference type="Pfam" id="PF03448">
    <property type="entry name" value="MgtE_N"/>
    <property type="match status" value="1"/>
</dbReference>
<dbReference type="Pfam" id="PF00571">
    <property type="entry name" value="CBS"/>
    <property type="match status" value="2"/>
</dbReference>
<proteinExistence type="inferred from homology"/>
<feature type="transmembrane region" description="Helical" evidence="9">
    <location>
        <begin position="393"/>
        <end position="415"/>
    </location>
</feature>
<reference evidence="12" key="1">
    <citation type="submission" date="2016-01" db="EMBL/GenBank/DDBJ databases">
        <title>Complete genome sequence of Microbulbifer sp. CCB-MM1, a halophile isolated from Matang Mangrove Forest, Perak.</title>
        <authorList>
            <person name="Moh T.H."/>
            <person name="Dinesh B."/>
            <person name="Lau N.-S."/>
            <person name="Go F."/>
            <person name="Alexander Chong S.-C."/>
        </authorList>
    </citation>
    <scope>NUCLEOTIDE SEQUENCE [LARGE SCALE GENOMIC DNA]</scope>
    <source>
        <strain evidence="12">CCB-MM1</strain>
    </source>
</reference>
<protein>
    <recommendedName>
        <fullName evidence="9">Magnesium transporter MgtE</fullName>
    </recommendedName>
</protein>
<dbReference type="EMBL" id="CP014143">
    <property type="protein sequence ID" value="AOS95489.1"/>
    <property type="molecule type" value="Genomic_DNA"/>
</dbReference>
<comment type="subunit">
    <text evidence="9">Homodimer.</text>
</comment>
<evidence type="ECO:0000259" key="10">
    <source>
        <dbReference type="PROSITE" id="PS51371"/>
    </source>
</evidence>
<dbReference type="InterPro" id="IPR046342">
    <property type="entry name" value="CBS_dom_sf"/>
</dbReference>
<feature type="transmembrane region" description="Helical" evidence="9">
    <location>
        <begin position="319"/>
        <end position="345"/>
    </location>
</feature>
<evidence type="ECO:0000256" key="2">
    <source>
        <dbReference type="ARBA" id="ARBA00009749"/>
    </source>
</evidence>
<dbReference type="Gene3D" id="1.10.357.20">
    <property type="entry name" value="SLC41 divalent cation transporters, integral membrane domain"/>
    <property type="match status" value="1"/>
</dbReference>
<organism evidence="11 12">
    <name type="scientific">Microbulbifer aggregans</name>
    <dbReference type="NCBI Taxonomy" id="1769779"/>
    <lineage>
        <taxon>Bacteria</taxon>
        <taxon>Pseudomonadati</taxon>
        <taxon>Pseudomonadota</taxon>
        <taxon>Gammaproteobacteria</taxon>
        <taxon>Cellvibrionales</taxon>
        <taxon>Microbulbiferaceae</taxon>
        <taxon>Microbulbifer</taxon>
    </lineage>
</organism>
<evidence type="ECO:0000313" key="11">
    <source>
        <dbReference type="EMBL" id="AOS95489.1"/>
    </source>
</evidence>
<dbReference type="STRING" id="1769779.AUP74_00009"/>
<dbReference type="InterPro" id="IPR036739">
    <property type="entry name" value="SLC41_membr_dom_sf"/>
</dbReference>
<evidence type="ECO:0000256" key="8">
    <source>
        <dbReference type="PROSITE-ProRule" id="PRU00703"/>
    </source>
</evidence>
<dbReference type="PANTHER" id="PTHR43773:SF1">
    <property type="entry name" value="MAGNESIUM TRANSPORTER MGTE"/>
    <property type="match status" value="1"/>
</dbReference>
<dbReference type="InterPro" id="IPR006667">
    <property type="entry name" value="SLC41_membr_dom"/>
</dbReference>
<dbReference type="PATRIC" id="fig|1769779.3.peg.9"/>
<dbReference type="InterPro" id="IPR006668">
    <property type="entry name" value="Mg_transptr_MgtE_intracell_dom"/>
</dbReference>
<evidence type="ECO:0000256" key="7">
    <source>
        <dbReference type="ARBA" id="ARBA00023136"/>
    </source>
</evidence>
<dbReference type="InterPro" id="IPR000644">
    <property type="entry name" value="CBS_dom"/>
</dbReference>
<dbReference type="OrthoDB" id="9790355at2"/>
<feature type="transmembrane region" description="Helical" evidence="9">
    <location>
        <begin position="427"/>
        <end position="454"/>
    </location>
</feature>
<dbReference type="Gene3D" id="1.25.60.10">
    <property type="entry name" value="MgtE N-terminal domain-like"/>
    <property type="match status" value="1"/>
</dbReference>
<feature type="domain" description="CBS" evidence="10">
    <location>
        <begin position="210"/>
        <end position="268"/>
    </location>
</feature>
<feature type="transmembrane region" description="Helical" evidence="9">
    <location>
        <begin position="366"/>
        <end position="387"/>
    </location>
</feature>
<evidence type="ECO:0000256" key="6">
    <source>
        <dbReference type="ARBA" id="ARBA00022989"/>
    </source>
</evidence>
<keyword evidence="7 9" id="KW-0472">Membrane</keyword>
<keyword evidence="4 9" id="KW-0812">Transmembrane</keyword>
<keyword evidence="3 9" id="KW-0813">Transport</keyword>
<evidence type="ECO:0000256" key="5">
    <source>
        <dbReference type="ARBA" id="ARBA00022842"/>
    </source>
</evidence>
<keyword evidence="9" id="KW-1003">Cell membrane</keyword>
<dbReference type="SUPFAM" id="SSF158791">
    <property type="entry name" value="MgtE N-terminal domain-like"/>
    <property type="match status" value="1"/>
</dbReference>
<evidence type="ECO:0000256" key="9">
    <source>
        <dbReference type="RuleBase" id="RU362011"/>
    </source>
</evidence>
<feature type="domain" description="CBS" evidence="10">
    <location>
        <begin position="146"/>
        <end position="209"/>
    </location>
</feature>
<dbReference type="SMART" id="SM00924">
    <property type="entry name" value="MgtE_N"/>
    <property type="match status" value="1"/>
</dbReference>
<dbReference type="NCBIfam" id="TIGR00400">
    <property type="entry name" value="mgtE"/>
    <property type="match status" value="1"/>
</dbReference>
<keyword evidence="6 9" id="KW-1133">Transmembrane helix</keyword>
<dbReference type="AlphaFoldDB" id="A0A1C9W2W3"/>
<name>A0A1C9W2W3_9GAMM</name>
<dbReference type="GO" id="GO:0005886">
    <property type="term" value="C:plasma membrane"/>
    <property type="evidence" value="ECO:0007669"/>
    <property type="project" value="UniProtKB-SubCell"/>
</dbReference>
<keyword evidence="9" id="KW-0479">Metal-binding</keyword>
<dbReference type="InterPro" id="IPR038076">
    <property type="entry name" value="MgtE_N_sf"/>
</dbReference>
<dbReference type="RefSeq" id="WP_083260719.1">
    <property type="nucleotide sequence ID" value="NZ_CP014143.1"/>
</dbReference>
<keyword evidence="8" id="KW-0129">CBS domain</keyword>
<comment type="similarity">
    <text evidence="2 9">Belongs to the SLC41A transporter family.</text>
</comment>
<dbReference type="InterPro" id="IPR006669">
    <property type="entry name" value="MgtE_transporter"/>
</dbReference>
<gene>
    <name evidence="11" type="ORF">AUP74_00009</name>
</gene>
<dbReference type="SUPFAM" id="SSF54631">
    <property type="entry name" value="CBS-domain pair"/>
    <property type="match status" value="1"/>
</dbReference>
<dbReference type="CDD" id="cd04606">
    <property type="entry name" value="CBS_pair_Mg_transporter"/>
    <property type="match status" value="1"/>
</dbReference>
<dbReference type="Gene3D" id="3.10.580.10">
    <property type="entry name" value="CBS-domain"/>
    <property type="match status" value="1"/>
</dbReference>
<comment type="function">
    <text evidence="9">Acts as a magnesium transporter.</text>
</comment>
<feature type="transmembrane region" description="Helical" evidence="9">
    <location>
        <begin position="292"/>
        <end position="313"/>
    </location>
</feature>
<dbReference type="KEGG" id="micc:AUP74_00009"/>
<dbReference type="PANTHER" id="PTHR43773">
    <property type="entry name" value="MAGNESIUM TRANSPORTER MGTE"/>
    <property type="match status" value="1"/>
</dbReference>
<dbReference type="Pfam" id="PF01769">
    <property type="entry name" value="MgtE"/>
    <property type="match status" value="1"/>
</dbReference>
<keyword evidence="5 9" id="KW-0460">Magnesium</keyword>
<dbReference type="SUPFAM" id="SSF161093">
    <property type="entry name" value="MgtE membrane domain-like"/>
    <property type="match status" value="1"/>
</dbReference>
<dbReference type="GO" id="GO:0046872">
    <property type="term" value="F:metal ion binding"/>
    <property type="evidence" value="ECO:0007669"/>
    <property type="project" value="UniProtKB-KW"/>
</dbReference>
<dbReference type="SMART" id="SM00116">
    <property type="entry name" value="CBS"/>
    <property type="match status" value="2"/>
</dbReference>
<evidence type="ECO:0000256" key="4">
    <source>
        <dbReference type="ARBA" id="ARBA00022692"/>
    </source>
</evidence>
<comment type="subcellular location">
    <subcellularLocation>
        <location evidence="9">Cell membrane</location>
        <topology evidence="9">Multi-pass membrane protein</topology>
    </subcellularLocation>
    <subcellularLocation>
        <location evidence="1">Membrane</location>
        <topology evidence="1">Multi-pass membrane protein</topology>
    </subcellularLocation>
</comment>
<dbReference type="GO" id="GO:0015095">
    <property type="term" value="F:magnesium ion transmembrane transporter activity"/>
    <property type="evidence" value="ECO:0007669"/>
    <property type="project" value="UniProtKB-UniRule"/>
</dbReference>
<dbReference type="PROSITE" id="PS51371">
    <property type="entry name" value="CBS"/>
    <property type="match status" value="2"/>
</dbReference>
<accession>A0A1C9W2W3</accession>